<dbReference type="Proteomes" id="UP000095472">
    <property type="component" value="Chromosome"/>
</dbReference>
<name>A0ACD5GVK3_9CYAN</name>
<dbReference type="EMBL" id="CP182909">
    <property type="protein sequence ID" value="XPM65015.1"/>
    <property type="molecule type" value="Genomic_DNA"/>
</dbReference>
<gene>
    <name evidence="1" type="ORF">BH720_003870</name>
</gene>
<evidence type="ECO:0000313" key="2">
    <source>
        <dbReference type="Proteomes" id="UP000095472"/>
    </source>
</evidence>
<protein>
    <submittedName>
        <fullName evidence="1">TonB-dependent siderophore receptor</fullName>
    </submittedName>
</protein>
<sequence length="198" mass="21489">MGLVYKPVENVSLYASYSRSFTPNLGTTATGSSLEPEKGEGYEVGVKTELFDRRLIATLAYFDITKQNVAVADPDFPNLGFVIPTGRQRSRGVELDVTGEIVPGWNVIGFYTYNDAKVTRDTNPDFEGSRLANIPKHSAGLWTTYEIQQGDLQGLGFGVGFNFVGMIAKEVYPIALNSIATFSPMPPFTIGATTGNSL</sequence>
<accession>A0ACD5GVK3</accession>
<evidence type="ECO:0000313" key="1">
    <source>
        <dbReference type="EMBL" id="XPM65015.1"/>
    </source>
</evidence>
<reference evidence="1 2" key="1">
    <citation type="journal article" date="2016" name="Genome Announc.">
        <title>Draft Genome Sequence of the Thermotolerant Cyanobacterium Desertifilum sp. IPPAS B-1220.</title>
        <authorList>
            <person name="Mironov K.S."/>
            <person name="Sinetova M.A."/>
            <person name="Bolatkhan K."/>
            <person name="Zayadan B.K."/>
            <person name="Ustinova V.V."/>
            <person name="Kupriyanova E.V."/>
            <person name="Skrypnik A.N."/>
            <person name="Gogoleva N.E."/>
            <person name="Gogolev Y.V."/>
            <person name="Los D.A."/>
        </authorList>
    </citation>
    <scope>NUCLEOTIDE SEQUENCE [LARGE SCALE GENOMIC DNA]</scope>
    <source>
        <strain evidence="1 2">IPPAS B-1220</strain>
    </source>
</reference>
<organism evidence="1 2">
    <name type="scientific">Desertifilum tharense IPPAS B-1220</name>
    <dbReference type="NCBI Taxonomy" id="1781255"/>
    <lineage>
        <taxon>Bacteria</taxon>
        <taxon>Bacillati</taxon>
        <taxon>Cyanobacteriota</taxon>
        <taxon>Cyanophyceae</taxon>
        <taxon>Desertifilales</taxon>
        <taxon>Desertifilaceae</taxon>
        <taxon>Desertifilum</taxon>
    </lineage>
</organism>
<keyword evidence="2" id="KW-1185">Reference proteome</keyword>
<keyword evidence="1" id="KW-0675">Receptor</keyword>
<proteinExistence type="predicted"/>